<dbReference type="InterPro" id="IPR049220">
    <property type="entry name" value="DUF6868"/>
</dbReference>
<accession>A0A3M0AEU9</accession>
<dbReference type="EMBL" id="REFJ01000002">
    <property type="protein sequence ID" value="RMA80975.1"/>
    <property type="molecule type" value="Genomic_DNA"/>
</dbReference>
<dbReference type="OrthoDB" id="5918912at2"/>
<evidence type="ECO:0000313" key="3">
    <source>
        <dbReference type="EMBL" id="RMA80975.1"/>
    </source>
</evidence>
<dbReference type="RefSeq" id="WP_121876145.1">
    <property type="nucleotide sequence ID" value="NZ_REFJ01000002.1"/>
</dbReference>
<keyword evidence="1" id="KW-0812">Transmembrane</keyword>
<sequence>MEMSEIISLFGWMSVIHIIVLSSASLLLVAARKPIARLHSSLLGVPEAELPSLYFSYLGHYKIIALCTAVAPYVALRLI</sequence>
<dbReference type="Proteomes" id="UP000267187">
    <property type="component" value="Unassembled WGS sequence"/>
</dbReference>
<feature type="transmembrane region" description="Helical" evidence="1">
    <location>
        <begin position="6"/>
        <end position="31"/>
    </location>
</feature>
<gene>
    <name evidence="3" type="ORF">DFR27_0765</name>
</gene>
<dbReference type="Pfam" id="PF21742">
    <property type="entry name" value="DUF6868"/>
    <property type="match status" value="1"/>
</dbReference>
<comment type="caution">
    <text evidence="3">The sequence shown here is derived from an EMBL/GenBank/DDBJ whole genome shotgun (WGS) entry which is preliminary data.</text>
</comment>
<reference evidence="3 4" key="1">
    <citation type="submission" date="2018-10" db="EMBL/GenBank/DDBJ databases">
        <title>Genomic Encyclopedia of Type Strains, Phase IV (KMG-IV): sequencing the most valuable type-strain genomes for metagenomic binning, comparative biology and taxonomic classification.</title>
        <authorList>
            <person name="Goeker M."/>
        </authorList>
    </citation>
    <scope>NUCLEOTIDE SEQUENCE [LARGE SCALE GENOMIC DNA]</scope>
    <source>
        <strain evidence="3 4">DSM 25080</strain>
    </source>
</reference>
<evidence type="ECO:0000313" key="4">
    <source>
        <dbReference type="Proteomes" id="UP000267187"/>
    </source>
</evidence>
<keyword evidence="1" id="KW-0472">Membrane</keyword>
<proteinExistence type="predicted"/>
<name>A0A3M0AEU9_9GAMM</name>
<keyword evidence="1" id="KW-1133">Transmembrane helix</keyword>
<dbReference type="AlphaFoldDB" id="A0A3M0AEU9"/>
<organism evidence="3 4">
    <name type="scientific">Umboniibacter marinipuniceus</name>
    <dbReference type="NCBI Taxonomy" id="569599"/>
    <lineage>
        <taxon>Bacteria</taxon>
        <taxon>Pseudomonadati</taxon>
        <taxon>Pseudomonadota</taxon>
        <taxon>Gammaproteobacteria</taxon>
        <taxon>Cellvibrionales</taxon>
        <taxon>Cellvibrionaceae</taxon>
        <taxon>Umboniibacter</taxon>
    </lineage>
</organism>
<evidence type="ECO:0000259" key="2">
    <source>
        <dbReference type="Pfam" id="PF21742"/>
    </source>
</evidence>
<protein>
    <recommendedName>
        <fullName evidence="2">DUF6868 domain-containing protein</fullName>
    </recommendedName>
</protein>
<feature type="domain" description="DUF6868" evidence="2">
    <location>
        <begin position="1"/>
        <end position="79"/>
    </location>
</feature>
<evidence type="ECO:0000256" key="1">
    <source>
        <dbReference type="SAM" id="Phobius"/>
    </source>
</evidence>
<keyword evidence="4" id="KW-1185">Reference proteome</keyword>